<proteinExistence type="predicted"/>
<name>A0A4Y8WM14_9VIBR</name>
<dbReference type="EMBL" id="SATR01000002">
    <property type="protein sequence ID" value="TFH93351.1"/>
    <property type="molecule type" value="Genomic_DNA"/>
</dbReference>
<reference evidence="1 2" key="1">
    <citation type="submission" date="2019-01" db="EMBL/GenBank/DDBJ databases">
        <title>Vibrio BEI176 sp. nov, a marine bacterium isolated from China: eastern marignal seas.</title>
        <authorList>
            <person name="Li B."/>
        </authorList>
    </citation>
    <scope>NUCLEOTIDE SEQUENCE [LARGE SCALE GENOMIC DNA]</scope>
    <source>
        <strain evidence="1 2">BEI176</strain>
    </source>
</reference>
<accession>A0A4Y8WM14</accession>
<gene>
    <name evidence="1" type="ORF">ELS82_02760</name>
</gene>
<dbReference type="OrthoDB" id="6238348at2"/>
<sequence length="97" mass="10836">MGRTVNTARKPDRATAMRDIIEQVKATLPLYESETFVCGSKGSCIGCPKKLLEMVDSDLCYWESALDRGIEPQFDEIRSFGKMCTSVKRALSRNGLI</sequence>
<organism evidence="1 2">
    <name type="scientific">Vibrio ouci</name>
    <dbReference type="NCBI Taxonomy" id="2499078"/>
    <lineage>
        <taxon>Bacteria</taxon>
        <taxon>Pseudomonadati</taxon>
        <taxon>Pseudomonadota</taxon>
        <taxon>Gammaproteobacteria</taxon>
        <taxon>Vibrionales</taxon>
        <taxon>Vibrionaceae</taxon>
        <taxon>Vibrio</taxon>
    </lineage>
</organism>
<protein>
    <submittedName>
        <fullName evidence="1">Uncharacterized protein</fullName>
    </submittedName>
</protein>
<dbReference type="AlphaFoldDB" id="A0A4Y8WM14"/>
<keyword evidence="2" id="KW-1185">Reference proteome</keyword>
<evidence type="ECO:0000313" key="2">
    <source>
        <dbReference type="Proteomes" id="UP000297753"/>
    </source>
</evidence>
<dbReference type="Proteomes" id="UP000297753">
    <property type="component" value="Unassembled WGS sequence"/>
</dbReference>
<evidence type="ECO:0000313" key="1">
    <source>
        <dbReference type="EMBL" id="TFH93351.1"/>
    </source>
</evidence>
<comment type="caution">
    <text evidence="1">The sequence shown here is derived from an EMBL/GenBank/DDBJ whole genome shotgun (WGS) entry which is preliminary data.</text>
</comment>